<proteinExistence type="predicted"/>
<dbReference type="Proteomes" id="UP000828941">
    <property type="component" value="Chromosome 4"/>
</dbReference>
<protein>
    <submittedName>
        <fullName evidence="1">Uncharacterized protein</fullName>
    </submittedName>
</protein>
<reference evidence="1 2" key="1">
    <citation type="journal article" date="2022" name="DNA Res.">
        <title>Chromosomal-level genome assembly of the orchid tree Bauhinia variegata (Leguminosae; Cercidoideae) supports the allotetraploid origin hypothesis of Bauhinia.</title>
        <authorList>
            <person name="Zhong Y."/>
            <person name="Chen Y."/>
            <person name="Zheng D."/>
            <person name="Pang J."/>
            <person name="Liu Y."/>
            <person name="Luo S."/>
            <person name="Meng S."/>
            <person name="Qian L."/>
            <person name="Wei D."/>
            <person name="Dai S."/>
            <person name="Zhou R."/>
        </authorList>
    </citation>
    <scope>NUCLEOTIDE SEQUENCE [LARGE SCALE GENOMIC DNA]</scope>
    <source>
        <strain evidence="1">BV-YZ2020</strain>
    </source>
</reference>
<gene>
    <name evidence="1" type="ORF">L6164_010651</name>
</gene>
<keyword evidence="2" id="KW-1185">Reference proteome</keyword>
<dbReference type="EMBL" id="CM039429">
    <property type="protein sequence ID" value="KAI4350142.1"/>
    <property type="molecule type" value="Genomic_DNA"/>
</dbReference>
<evidence type="ECO:0000313" key="1">
    <source>
        <dbReference type="EMBL" id="KAI4350142.1"/>
    </source>
</evidence>
<name>A0ACB9PN27_BAUVA</name>
<sequence>MNCFPCFSSLRSKKNLSKREHDDAPQENERPKTEEEVNNKAKGDDQPQEEQPTEIQAQNFTFRELASATKNFRQECLLGEVYEFISGGSLEDRLFGSGDKAPLDWFTRMKIASGGATGLQYLHEDANPPVIYRDMKSSNILLDDDLNPKLNDFGLAKLAGGDTMNPATQRVMGTYGYSAPEYERSNNLTLKSDVYSFGVVLLELITGRRAIDTTRPNHEQNLVQWAQPMFRDPKKFPDMADPLLNKHFPEKDLNQAVAIAAMCLQEEAAARPLIGDVVTALSFLSMVPPEVIPASLPPPSPSQESVTSDEEDSHGQETKNFYSKSSRKRSKRSRNGSNSSSQRSSSASSEDGSVSSSHRSSRKSKSVKGDLTQKSSRKASVKAKSRKDDEIVKSKGSKSSKNGRKCSVRALSHKSSMDSSEGESLTFEQCKSRASRGNISSGSDESEEDGHASYERGDSRVSFGSASVQSDNSNCCEGSEGE</sequence>
<organism evidence="1 2">
    <name type="scientific">Bauhinia variegata</name>
    <name type="common">Purple orchid tree</name>
    <name type="synonym">Phanera variegata</name>
    <dbReference type="NCBI Taxonomy" id="167791"/>
    <lineage>
        <taxon>Eukaryota</taxon>
        <taxon>Viridiplantae</taxon>
        <taxon>Streptophyta</taxon>
        <taxon>Embryophyta</taxon>
        <taxon>Tracheophyta</taxon>
        <taxon>Spermatophyta</taxon>
        <taxon>Magnoliopsida</taxon>
        <taxon>eudicotyledons</taxon>
        <taxon>Gunneridae</taxon>
        <taxon>Pentapetalae</taxon>
        <taxon>rosids</taxon>
        <taxon>fabids</taxon>
        <taxon>Fabales</taxon>
        <taxon>Fabaceae</taxon>
        <taxon>Cercidoideae</taxon>
        <taxon>Cercideae</taxon>
        <taxon>Bauhiniinae</taxon>
        <taxon>Bauhinia</taxon>
    </lineage>
</organism>
<accession>A0ACB9PN27</accession>
<comment type="caution">
    <text evidence="1">The sequence shown here is derived from an EMBL/GenBank/DDBJ whole genome shotgun (WGS) entry which is preliminary data.</text>
</comment>
<evidence type="ECO:0000313" key="2">
    <source>
        <dbReference type="Proteomes" id="UP000828941"/>
    </source>
</evidence>